<reference evidence="2" key="1">
    <citation type="journal article" date="2019" name="Int. J. Syst. Evol. Microbiol.">
        <title>The Global Catalogue of Microorganisms (GCM) 10K type strain sequencing project: providing services to taxonomists for standard genome sequencing and annotation.</title>
        <authorList>
            <consortium name="The Broad Institute Genomics Platform"/>
            <consortium name="The Broad Institute Genome Sequencing Center for Infectious Disease"/>
            <person name="Wu L."/>
            <person name="Ma J."/>
        </authorList>
    </citation>
    <scope>NUCLEOTIDE SEQUENCE [LARGE SCALE GENOMIC DNA]</scope>
    <source>
        <strain evidence="2">NBRC 103627</strain>
    </source>
</reference>
<name>A0ABV8ZDQ4_9FLAO</name>
<dbReference type="RefSeq" id="WP_379798050.1">
    <property type="nucleotide sequence ID" value="NZ_JBHSFY010000006.1"/>
</dbReference>
<proteinExistence type="predicted"/>
<dbReference type="Proteomes" id="UP001596003">
    <property type="component" value="Unassembled WGS sequence"/>
</dbReference>
<sequence>MTIQEYLNKIEALRQEKTTIAFQENVDLEFCVQKIQQSSPDASFIIDDLFQEISEIIFINKDVVKYFANHLGLLFLEEQESGNVCFANSEEVRAEYKQSFKLIDVLDYIYAFGHSTAFKESQKVIVPSEKDLFWKLVKIGLSLRNDKI</sequence>
<evidence type="ECO:0000313" key="2">
    <source>
        <dbReference type="Proteomes" id="UP001596003"/>
    </source>
</evidence>
<gene>
    <name evidence="1" type="ORF">ACFO3N_12175</name>
</gene>
<evidence type="ECO:0000313" key="1">
    <source>
        <dbReference type="EMBL" id="MFC4477823.1"/>
    </source>
</evidence>
<dbReference type="EMBL" id="JBHSFY010000006">
    <property type="protein sequence ID" value="MFC4477823.1"/>
    <property type="molecule type" value="Genomic_DNA"/>
</dbReference>
<organism evidence="1 2">
    <name type="scientific">Flavobacterium chungangensis</name>
    <dbReference type="NCBI Taxonomy" id="2708132"/>
    <lineage>
        <taxon>Bacteria</taxon>
        <taxon>Pseudomonadati</taxon>
        <taxon>Bacteroidota</taxon>
        <taxon>Flavobacteriia</taxon>
        <taxon>Flavobacteriales</taxon>
        <taxon>Flavobacteriaceae</taxon>
        <taxon>Flavobacterium</taxon>
    </lineage>
</organism>
<keyword evidence="2" id="KW-1185">Reference proteome</keyword>
<comment type="caution">
    <text evidence="1">The sequence shown here is derived from an EMBL/GenBank/DDBJ whole genome shotgun (WGS) entry which is preliminary data.</text>
</comment>
<accession>A0ABV8ZDQ4</accession>
<protein>
    <submittedName>
        <fullName evidence="1">Uncharacterized protein</fullName>
    </submittedName>
</protein>